<proteinExistence type="predicted"/>
<keyword evidence="2" id="KW-1185">Reference proteome</keyword>
<comment type="caution">
    <text evidence="1">The sequence shown here is derived from an EMBL/GenBank/DDBJ whole genome shotgun (WGS) entry which is preliminary data.</text>
</comment>
<dbReference type="Proteomes" id="UP001519460">
    <property type="component" value="Unassembled WGS sequence"/>
</dbReference>
<feature type="non-terminal residue" evidence="1">
    <location>
        <position position="50"/>
    </location>
</feature>
<name>A0ABD0LMT2_9CAEN</name>
<accession>A0ABD0LMT2</accession>
<evidence type="ECO:0000313" key="2">
    <source>
        <dbReference type="Proteomes" id="UP001519460"/>
    </source>
</evidence>
<sequence>MQNLPLSQPIYLSPLVHSLAAQRRRASAIISIPPPVRMRRPRVRKRTTQP</sequence>
<dbReference type="AlphaFoldDB" id="A0ABD0LMT2"/>
<protein>
    <submittedName>
        <fullName evidence="1">Uncharacterized protein</fullName>
    </submittedName>
</protein>
<dbReference type="EMBL" id="JACVVK020000035">
    <property type="protein sequence ID" value="KAK7500740.1"/>
    <property type="molecule type" value="Genomic_DNA"/>
</dbReference>
<gene>
    <name evidence="1" type="ORF">BaRGS_00007984</name>
</gene>
<reference evidence="1 2" key="1">
    <citation type="journal article" date="2023" name="Sci. Data">
        <title>Genome assembly of the Korean intertidal mud-creeper Batillaria attramentaria.</title>
        <authorList>
            <person name="Patra A.K."/>
            <person name="Ho P.T."/>
            <person name="Jun S."/>
            <person name="Lee S.J."/>
            <person name="Kim Y."/>
            <person name="Won Y.J."/>
        </authorList>
    </citation>
    <scope>NUCLEOTIDE SEQUENCE [LARGE SCALE GENOMIC DNA]</scope>
    <source>
        <strain evidence="1">Wonlab-2016</strain>
    </source>
</reference>
<organism evidence="1 2">
    <name type="scientific">Batillaria attramentaria</name>
    <dbReference type="NCBI Taxonomy" id="370345"/>
    <lineage>
        <taxon>Eukaryota</taxon>
        <taxon>Metazoa</taxon>
        <taxon>Spiralia</taxon>
        <taxon>Lophotrochozoa</taxon>
        <taxon>Mollusca</taxon>
        <taxon>Gastropoda</taxon>
        <taxon>Caenogastropoda</taxon>
        <taxon>Sorbeoconcha</taxon>
        <taxon>Cerithioidea</taxon>
        <taxon>Batillariidae</taxon>
        <taxon>Batillaria</taxon>
    </lineage>
</organism>
<evidence type="ECO:0000313" key="1">
    <source>
        <dbReference type="EMBL" id="KAK7500740.1"/>
    </source>
</evidence>